<gene>
    <name evidence="4" type="ORF">CGL56_08630</name>
</gene>
<accession>A0A2G0CEZ2</accession>
<evidence type="ECO:0000256" key="2">
    <source>
        <dbReference type="ARBA" id="ARBA00023163"/>
    </source>
</evidence>
<protein>
    <submittedName>
        <fullName evidence="4">DNA-directed RNA polymerase subunit omega</fullName>
    </submittedName>
</protein>
<keyword evidence="5" id="KW-1185">Reference proteome</keyword>
<keyword evidence="3" id="KW-0175">Coiled coil</keyword>
<dbReference type="GO" id="GO:0006351">
    <property type="term" value="P:DNA-templated transcription"/>
    <property type="evidence" value="ECO:0007669"/>
    <property type="project" value="InterPro"/>
</dbReference>
<name>A0A2G0CEZ2_9BACT</name>
<dbReference type="RefSeq" id="WP_099106142.1">
    <property type="nucleotide sequence ID" value="NZ_JAATJF010000001.1"/>
</dbReference>
<sequence>MSDIKARAQGLSPDTAARDIQKVVADTGNIYESLAIVSRRARQLAVDLKHELDQKLEEFAEVTDTIEEVVENKEQIEISKFYEKLPNPVLIAMREYLDDELYHRYNERREEDEDDL</sequence>
<evidence type="ECO:0000313" key="4">
    <source>
        <dbReference type="EMBL" id="PHK98532.1"/>
    </source>
</evidence>
<dbReference type="SMART" id="SM01409">
    <property type="entry name" value="RNA_pol_Rpb6"/>
    <property type="match status" value="1"/>
</dbReference>
<dbReference type="Proteomes" id="UP000226437">
    <property type="component" value="Unassembled WGS sequence"/>
</dbReference>
<evidence type="ECO:0000256" key="3">
    <source>
        <dbReference type="SAM" id="Coils"/>
    </source>
</evidence>
<keyword evidence="1 4" id="KW-0240">DNA-directed RNA polymerase</keyword>
<dbReference type="InterPro" id="IPR006110">
    <property type="entry name" value="Pol_omega/Rpo6/RPB6"/>
</dbReference>
<reference evidence="4 5" key="1">
    <citation type="submission" date="2017-10" db="EMBL/GenBank/DDBJ databases">
        <title>The draft genome sequence of Lewinella marina KCTC 32374.</title>
        <authorList>
            <person name="Wang K."/>
        </authorList>
    </citation>
    <scope>NUCLEOTIDE SEQUENCE [LARGE SCALE GENOMIC DNA]</scope>
    <source>
        <strain evidence="4 5">MKG-38</strain>
    </source>
</reference>
<dbReference type="OrthoDB" id="9429628at2"/>
<dbReference type="EMBL" id="PDLO01000003">
    <property type="protein sequence ID" value="PHK98532.1"/>
    <property type="molecule type" value="Genomic_DNA"/>
</dbReference>
<proteinExistence type="predicted"/>
<dbReference type="GO" id="GO:0000428">
    <property type="term" value="C:DNA-directed RNA polymerase complex"/>
    <property type="evidence" value="ECO:0007669"/>
    <property type="project" value="UniProtKB-KW"/>
</dbReference>
<dbReference type="Pfam" id="PF01192">
    <property type="entry name" value="RNA_pol_Rpb6"/>
    <property type="match status" value="1"/>
</dbReference>
<comment type="caution">
    <text evidence="4">The sequence shown here is derived from an EMBL/GenBank/DDBJ whole genome shotgun (WGS) entry which is preliminary data.</text>
</comment>
<organism evidence="4 5">
    <name type="scientific">Neolewinella marina</name>
    <dbReference type="NCBI Taxonomy" id="438751"/>
    <lineage>
        <taxon>Bacteria</taxon>
        <taxon>Pseudomonadati</taxon>
        <taxon>Bacteroidota</taxon>
        <taxon>Saprospiria</taxon>
        <taxon>Saprospirales</taxon>
        <taxon>Lewinellaceae</taxon>
        <taxon>Neolewinella</taxon>
    </lineage>
</organism>
<keyword evidence="2" id="KW-0804">Transcription</keyword>
<feature type="coiled-coil region" evidence="3">
    <location>
        <begin position="38"/>
        <end position="72"/>
    </location>
</feature>
<evidence type="ECO:0000256" key="1">
    <source>
        <dbReference type="ARBA" id="ARBA00022478"/>
    </source>
</evidence>
<dbReference type="AlphaFoldDB" id="A0A2G0CEZ2"/>
<dbReference type="GO" id="GO:0003899">
    <property type="term" value="F:DNA-directed RNA polymerase activity"/>
    <property type="evidence" value="ECO:0007669"/>
    <property type="project" value="InterPro"/>
</dbReference>
<evidence type="ECO:0000313" key="5">
    <source>
        <dbReference type="Proteomes" id="UP000226437"/>
    </source>
</evidence>
<dbReference type="GO" id="GO:0003677">
    <property type="term" value="F:DNA binding"/>
    <property type="evidence" value="ECO:0007669"/>
    <property type="project" value="InterPro"/>
</dbReference>